<dbReference type="PANTHER" id="PTHR11136:SF5">
    <property type="entry name" value="FOLYLPOLYGLUTAMATE SYNTHASE, MITOCHONDRIAL"/>
    <property type="match status" value="1"/>
</dbReference>
<evidence type="ECO:0000256" key="1">
    <source>
        <dbReference type="ARBA" id="ARBA00008276"/>
    </source>
</evidence>
<evidence type="ECO:0000313" key="5">
    <source>
        <dbReference type="EMBL" id="KAF5843259.1"/>
    </source>
</evidence>
<accession>A0ABQ7H8S8</accession>
<comment type="caution">
    <text evidence="5">The sequence shown here is derived from an EMBL/GenBank/DDBJ whole genome shotgun (WGS) entry which is preliminary data.</text>
</comment>
<comment type="similarity">
    <text evidence="1">Belongs to the folylpolyglutamate synthase family.</text>
</comment>
<organism evidence="5 6">
    <name type="scientific">Dunaliella salina</name>
    <name type="common">Green alga</name>
    <name type="synonym">Protococcus salinus</name>
    <dbReference type="NCBI Taxonomy" id="3046"/>
    <lineage>
        <taxon>Eukaryota</taxon>
        <taxon>Viridiplantae</taxon>
        <taxon>Chlorophyta</taxon>
        <taxon>core chlorophytes</taxon>
        <taxon>Chlorophyceae</taxon>
        <taxon>CS clade</taxon>
        <taxon>Chlamydomonadales</taxon>
        <taxon>Dunaliellaceae</taxon>
        <taxon>Dunaliella</taxon>
    </lineage>
</organism>
<keyword evidence="2" id="KW-0436">Ligase</keyword>
<evidence type="ECO:0000256" key="4">
    <source>
        <dbReference type="ARBA" id="ARBA00022840"/>
    </source>
</evidence>
<dbReference type="InterPro" id="IPR018109">
    <property type="entry name" value="Folylpolyglutamate_synth_CS"/>
</dbReference>
<evidence type="ECO:0000313" key="6">
    <source>
        <dbReference type="Proteomes" id="UP000815325"/>
    </source>
</evidence>
<keyword evidence="3" id="KW-0547">Nucleotide-binding</keyword>
<dbReference type="InterPro" id="IPR001645">
    <property type="entry name" value="Folylpolyglutamate_synth"/>
</dbReference>
<sequence length="316" mass="34597">MEEEVDERILHLLSSLIAHKNRADAKGWRDAFENMPVYLQRVELESDVNTLPVIHVAGTKGKGSTCAMLESMLRQCGYRTGLFTSPHLVDVRERVRINGCMVDKSVFESHFWWCYERFNSLATPEVGVPGYFRFLTLLALKIFVHQHVDVVVLEVGIGGRLDATNIIPAPVVCGITALGMDHMDMLGDTLPKIAGEKAGILKPGVPGLTVQQPEDAMEVIREAARHVQAPLQVVPPLDDLQPEDGPGPIPVGLGGEHQRMNAALAVQLCSKFEERRLASGNAAPGAGSRLELLRQGKLPAQYGQGLRDTSWLGRST</sequence>
<dbReference type="PANTHER" id="PTHR11136">
    <property type="entry name" value="FOLYLPOLYGLUTAMATE SYNTHASE-RELATED"/>
    <property type="match status" value="1"/>
</dbReference>
<dbReference type="PROSITE" id="PS01011">
    <property type="entry name" value="FOLYLPOLYGLU_SYNT_1"/>
    <property type="match status" value="1"/>
</dbReference>
<dbReference type="PROSITE" id="PS01012">
    <property type="entry name" value="FOLYLPOLYGLU_SYNT_2"/>
    <property type="match status" value="1"/>
</dbReference>
<keyword evidence="6" id="KW-1185">Reference proteome</keyword>
<feature type="non-terminal residue" evidence="5">
    <location>
        <position position="316"/>
    </location>
</feature>
<dbReference type="InterPro" id="IPR036565">
    <property type="entry name" value="Mur-like_cat_sf"/>
</dbReference>
<evidence type="ECO:0000256" key="3">
    <source>
        <dbReference type="ARBA" id="ARBA00022741"/>
    </source>
</evidence>
<reference evidence="5" key="1">
    <citation type="submission" date="2017-08" db="EMBL/GenBank/DDBJ databases">
        <authorList>
            <person name="Polle J.E."/>
            <person name="Barry K."/>
            <person name="Cushman J."/>
            <person name="Schmutz J."/>
            <person name="Tran D."/>
            <person name="Hathwaick L.T."/>
            <person name="Yim W.C."/>
            <person name="Jenkins J."/>
            <person name="Mckie-Krisberg Z.M."/>
            <person name="Prochnik S."/>
            <person name="Lindquist E."/>
            <person name="Dockter R.B."/>
            <person name="Adam C."/>
            <person name="Molina H."/>
            <person name="Bunkerborg J."/>
            <person name="Jin E."/>
            <person name="Buchheim M."/>
            <person name="Magnuson J."/>
        </authorList>
    </citation>
    <scope>NUCLEOTIDE SEQUENCE</scope>
    <source>
        <strain evidence="5">CCAP 19/18</strain>
    </source>
</reference>
<protein>
    <submittedName>
        <fullName evidence="5">Folylpolyglutamate synthetase</fullName>
    </submittedName>
</protein>
<dbReference type="EMBL" id="MU069446">
    <property type="protein sequence ID" value="KAF5843259.1"/>
    <property type="molecule type" value="Genomic_DNA"/>
</dbReference>
<proteinExistence type="inferred from homology"/>
<evidence type="ECO:0000256" key="2">
    <source>
        <dbReference type="ARBA" id="ARBA00022598"/>
    </source>
</evidence>
<keyword evidence="4" id="KW-0067">ATP-binding</keyword>
<gene>
    <name evidence="5" type="ORF">DUNSADRAFT_935</name>
</gene>
<dbReference type="Gene3D" id="3.40.1190.10">
    <property type="entry name" value="Mur-like, catalytic domain"/>
    <property type="match status" value="1"/>
</dbReference>
<name>A0ABQ7H8S8_DUNSA</name>
<dbReference type="SUPFAM" id="SSF53623">
    <property type="entry name" value="MurD-like peptide ligases, catalytic domain"/>
    <property type="match status" value="1"/>
</dbReference>
<dbReference type="Proteomes" id="UP000815325">
    <property type="component" value="Unassembled WGS sequence"/>
</dbReference>
<dbReference type="NCBIfam" id="TIGR01499">
    <property type="entry name" value="folC"/>
    <property type="match status" value="1"/>
</dbReference>